<evidence type="ECO:0000313" key="3">
    <source>
        <dbReference type="Proteomes" id="UP000187735"/>
    </source>
</evidence>
<feature type="transmembrane region" description="Helical" evidence="1">
    <location>
        <begin position="100"/>
        <end position="117"/>
    </location>
</feature>
<protein>
    <submittedName>
        <fullName evidence="2">Uncharacterized protein</fullName>
    </submittedName>
</protein>
<evidence type="ECO:0000256" key="1">
    <source>
        <dbReference type="SAM" id="Phobius"/>
    </source>
</evidence>
<dbReference type="KEGG" id="fmr:Fuma_04408"/>
<sequence length="207" mass="22040">MSQETASNPYAASNPDSSASKVSSRFSAKQIAVVFAACLLTVCLRLADTPMANLGTMVALALFCGSVFKHPLAVLLPLAIRVATDCLIHWKTGYGFFASWPFDYAVYGLIFFLGTVIPPKKYAAVCFGGLASVVTYFLVSNFGVWYVWPDSYPRTAAGLVNCFTLALPFARGTIVGNLIAVPVFFAAWNAATAAVSQPAMNLAPADD</sequence>
<organism evidence="2 3">
    <name type="scientific">Fuerstiella marisgermanici</name>
    <dbReference type="NCBI Taxonomy" id="1891926"/>
    <lineage>
        <taxon>Bacteria</taxon>
        <taxon>Pseudomonadati</taxon>
        <taxon>Planctomycetota</taxon>
        <taxon>Planctomycetia</taxon>
        <taxon>Planctomycetales</taxon>
        <taxon>Planctomycetaceae</taxon>
        <taxon>Fuerstiella</taxon>
    </lineage>
</organism>
<reference evidence="2 3" key="1">
    <citation type="journal article" date="2016" name="Front. Microbiol.">
        <title>Fuerstia marisgermanicae gen. nov., sp. nov., an Unusual Member of the Phylum Planctomycetes from the German Wadden Sea.</title>
        <authorList>
            <person name="Kohn T."/>
            <person name="Heuer A."/>
            <person name="Jogler M."/>
            <person name="Vollmers J."/>
            <person name="Boedeker C."/>
            <person name="Bunk B."/>
            <person name="Rast P."/>
            <person name="Borchert D."/>
            <person name="Glockner I."/>
            <person name="Freese H.M."/>
            <person name="Klenk H.P."/>
            <person name="Overmann J."/>
            <person name="Kaster A.K."/>
            <person name="Rohde M."/>
            <person name="Wiegand S."/>
            <person name="Jogler C."/>
        </authorList>
    </citation>
    <scope>NUCLEOTIDE SEQUENCE [LARGE SCALE GENOMIC DNA]</scope>
    <source>
        <strain evidence="2 3">NH11</strain>
    </source>
</reference>
<proteinExistence type="predicted"/>
<keyword evidence="1" id="KW-1133">Transmembrane helix</keyword>
<name>A0A1P8WL33_9PLAN</name>
<feature type="transmembrane region" description="Helical" evidence="1">
    <location>
        <begin position="30"/>
        <end position="47"/>
    </location>
</feature>
<dbReference type="EMBL" id="CP017641">
    <property type="protein sequence ID" value="APZ94769.1"/>
    <property type="molecule type" value="Genomic_DNA"/>
</dbReference>
<dbReference type="RefSeq" id="WP_145944306.1">
    <property type="nucleotide sequence ID" value="NZ_CP017641.1"/>
</dbReference>
<dbReference type="AlphaFoldDB" id="A0A1P8WL33"/>
<feature type="transmembrane region" description="Helical" evidence="1">
    <location>
        <begin position="124"/>
        <end position="148"/>
    </location>
</feature>
<evidence type="ECO:0000313" key="2">
    <source>
        <dbReference type="EMBL" id="APZ94769.1"/>
    </source>
</evidence>
<keyword evidence="3" id="KW-1185">Reference proteome</keyword>
<gene>
    <name evidence="2" type="ORF">Fuma_04408</name>
</gene>
<keyword evidence="1" id="KW-0812">Transmembrane</keyword>
<dbReference type="OrthoDB" id="9806699at2"/>
<dbReference type="InterPro" id="IPR046487">
    <property type="entry name" value="DUF6580"/>
</dbReference>
<dbReference type="Proteomes" id="UP000187735">
    <property type="component" value="Chromosome"/>
</dbReference>
<dbReference type="Pfam" id="PF20221">
    <property type="entry name" value="DUF6580"/>
    <property type="match status" value="1"/>
</dbReference>
<keyword evidence="1" id="KW-0472">Membrane</keyword>
<feature type="transmembrane region" description="Helical" evidence="1">
    <location>
        <begin position="168"/>
        <end position="191"/>
    </location>
</feature>
<feature type="transmembrane region" description="Helical" evidence="1">
    <location>
        <begin position="59"/>
        <end position="80"/>
    </location>
</feature>
<accession>A0A1P8WL33</accession>